<keyword evidence="2" id="KW-0119">Carbohydrate metabolism</keyword>
<dbReference type="Gene3D" id="3.40.50.720">
    <property type="entry name" value="NAD(P)-binding Rossmann-like Domain"/>
    <property type="match status" value="1"/>
</dbReference>
<dbReference type="Proteomes" id="UP001595880">
    <property type="component" value="Unassembled WGS sequence"/>
</dbReference>
<evidence type="ECO:0000259" key="3">
    <source>
        <dbReference type="Pfam" id="PF01370"/>
    </source>
</evidence>
<sequence length="236" mass="27022">MQKKVVIIGGAGTIGIKLYEGLHHLYSIQLLDKLTHHHLEIIQVDATNYEKLSQQIPQNTDVLINLLRIETTDAVEDIDTFHDMTEVFFKASYYILDIATKYQIPKVIFASSNHVTDYYEQNGYSTLKREIKTTDYPAPKGLYGVLKMASELTGFIFMLHHNLSVINIRIGSVPNEPKSNDRLKRTILHEADLIQLFQKAIESDQQYGTYYGVSNNVDKPWDIANAIEELGYRPME</sequence>
<gene>
    <name evidence="4" type="ORF">ACFOZ1_02880</name>
</gene>
<feature type="domain" description="NAD-dependent epimerase/dehydratase" evidence="3">
    <location>
        <begin position="5"/>
        <end position="173"/>
    </location>
</feature>
<organism evidence="4 5">
    <name type="scientific">Gracilibacillus marinus</name>
    <dbReference type="NCBI Taxonomy" id="630535"/>
    <lineage>
        <taxon>Bacteria</taxon>
        <taxon>Bacillati</taxon>
        <taxon>Bacillota</taxon>
        <taxon>Bacilli</taxon>
        <taxon>Bacillales</taxon>
        <taxon>Bacillaceae</taxon>
        <taxon>Gracilibacillus</taxon>
    </lineage>
</organism>
<reference evidence="5" key="1">
    <citation type="journal article" date="2019" name="Int. J. Syst. Evol. Microbiol.">
        <title>The Global Catalogue of Microorganisms (GCM) 10K type strain sequencing project: providing services to taxonomists for standard genome sequencing and annotation.</title>
        <authorList>
            <consortium name="The Broad Institute Genomics Platform"/>
            <consortium name="The Broad Institute Genome Sequencing Center for Infectious Disease"/>
            <person name="Wu L."/>
            <person name="Ma J."/>
        </authorList>
    </citation>
    <scope>NUCLEOTIDE SEQUENCE [LARGE SCALE GENOMIC DNA]</scope>
    <source>
        <strain evidence="5">KACC 14058</strain>
    </source>
</reference>
<evidence type="ECO:0000313" key="4">
    <source>
        <dbReference type="EMBL" id="MFC4386747.1"/>
    </source>
</evidence>
<dbReference type="RefSeq" id="WP_390195652.1">
    <property type="nucleotide sequence ID" value="NZ_JBHSDV010000001.1"/>
</dbReference>
<keyword evidence="5" id="KW-1185">Reference proteome</keyword>
<evidence type="ECO:0000256" key="2">
    <source>
        <dbReference type="ARBA" id="ARBA00023277"/>
    </source>
</evidence>
<protein>
    <submittedName>
        <fullName evidence="4">NAD-dependent epimerase/dehydratase family protein</fullName>
    </submittedName>
</protein>
<dbReference type="InterPro" id="IPR001509">
    <property type="entry name" value="Epimerase_deHydtase"/>
</dbReference>
<keyword evidence="1" id="KW-0521">NADP</keyword>
<name>A0ABV8VQM0_9BACI</name>
<comment type="caution">
    <text evidence="4">The sequence shown here is derived from an EMBL/GenBank/DDBJ whole genome shotgun (WGS) entry which is preliminary data.</text>
</comment>
<dbReference type="Pfam" id="PF01370">
    <property type="entry name" value="Epimerase"/>
    <property type="match status" value="1"/>
</dbReference>
<evidence type="ECO:0000256" key="1">
    <source>
        <dbReference type="ARBA" id="ARBA00022857"/>
    </source>
</evidence>
<evidence type="ECO:0000313" key="5">
    <source>
        <dbReference type="Proteomes" id="UP001595880"/>
    </source>
</evidence>
<dbReference type="PANTHER" id="PTHR43103:SF3">
    <property type="entry name" value="ADP-L-GLYCERO-D-MANNO-HEPTOSE-6-EPIMERASE"/>
    <property type="match status" value="1"/>
</dbReference>
<dbReference type="SUPFAM" id="SSF51735">
    <property type="entry name" value="NAD(P)-binding Rossmann-fold domains"/>
    <property type="match status" value="1"/>
</dbReference>
<accession>A0ABV8VQM0</accession>
<dbReference type="InterPro" id="IPR036291">
    <property type="entry name" value="NAD(P)-bd_dom_sf"/>
</dbReference>
<dbReference type="EMBL" id="JBHSDV010000001">
    <property type="protein sequence ID" value="MFC4386747.1"/>
    <property type="molecule type" value="Genomic_DNA"/>
</dbReference>
<proteinExistence type="predicted"/>
<dbReference type="PANTHER" id="PTHR43103">
    <property type="entry name" value="NUCLEOSIDE-DIPHOSPHATE-SUGAR EPIMERASE"/>
    <property type="match status" value="1"/>
</dbReference>